<dbReference type="RefSeq" id="WP_344794280.1">
    <property type="nucleotide sequence ID" value="NZ_BAABBN010000002.1"/>
</dbReference>
<proteinExistence type="predicted"/>
<gene>
    <name evidence="1" type="ORF">GCM10022277_00690</name>
</gene>
<evidence type="ECO:0000313" key="2">
    <source>
        <dbReference type="Proteomes" id="UP001501565"/>
    </source>
</evidence>
<sequence length="167" mass="19203">MEKDIQLVDQMEAALLSLLSSRKEAIQHYTQQDAFSHMVLSVAHWHADLYWNLCEKSDSEFEEWEEDDCDSQEFIILSDFDELPPVEQLCASLDALNEEEHEGDSIQAVMEWTHSCLAAAFRRPLVMSALAEVMNGKCPDDPARLDQVIQVRDTDHYFEYNFLSVAS</sequence>
<keyword evidence="2" id="KW-1185">Reference proteome</keyword>
<evidence type="ECO:0000313" key="1">
    <source>
        <dbReference type="EMBL" id="GAA3909842.1"/>
    </source>
</evidence>
<dbReference type="Proteomes" id="UP001501565">
    <property type="component" value="Unassembled WGS sequence"/>
</dbReference>
<protein>
    <submittedName>
        <fullName evidence="1">Uncharacterized protein</fullName>
    </submittedName>
</protein>
<organism evidence="1 2">
    <name type="scientific">Litoribacillus peritrichatus</name>
    <dbReference type="NCBI Taxonomy" id="718191"/>
    <lineage>
        <taxon>Bacteria</taxon>
        <taxon>Pseudomonadati</taxon>
        <taxon>Pseudomonadota</taxon>
        <taxon>Gammaproteobacteria</taxon>
        <taxon>Oceanospirillales</taxon>
        <taxon>Oceanospirillaceae</taxon>
        <taxon>Litoribacillus</taxon>
    </lineage>
</organism>
<name>A0ABP7M155_9GAMM</name>
<dbReference type="EMBL" id="BAABBN010000002">
    <property type="protein sequence ID" value="GAA3909842.1"/>
    <property type="molecule type" value="Genomic_DNA"/>
</dbReference>
<accession>A0ABP7M155</accession>
<reference evidence="2" key="1">
    <citation type="journal article" date="2019" name="Int. J. Syst. Evol. Microbiol.">
        <title>The Global Catalogue of Microorganisms (GCM) 10K type strain sequencing project: providing services to taxonomists for standard genome sequencing and annotation.</title>
        <authorList>
            <consortium name="The Broad Institute Genomics Platform"/>
            <consortium name="The Broad Institute Genome Sequencing Center for Infectious Disease"/>
            <person name="Wu L."/>
            <person name="Ma J."/>
        </authorList>
    </citation>
    <scope>NUCLEOTIDE SEQUENCE [LARGE SCALE GENOMIC DNA]</scope>
    <source>
        <strain evidence="2">JCM 17551</strain>
    </source>
</reference>
<comment type="caution">
    <text evidence="1">The sequence shown here is derived from an EMBL/GenBank/DDBJ whole genome shotgun (WGS) entry which is preliminary data.</text>
</comment>